<feature type="region of interest" description="Disordered" evidence="1">
    <location>
        <begin position="39"/>
        <end position="58"/>
    </location>
</feature>
<protein>
    <submittedName>
        <fullName evidence="2">Uncharacterized protein</fullName>
    </submittedName>
</protein>
<organism evidence="2">
    <name type="scientific">Acetithermum autotrophicum</name>
    <dbReference type="NCBI Taxonomy" id="1446466"/>
    <lineage>
        <taxon>Bacteria</taxon>
        <taxon>Candidatus Bipolaricaulota</taxon>
        <taxon>Candidatus Acetithermum</taxon>
    </lineage>
</organism>
<reference evidence="2" key="2">
    <citation type="journal article" date="2012" name="PLoS ONE">
        <title>A Deeply Branching Thermophilic Bacterium with an Ancient Acetyl-CoA Pathway Dominates a Subsurface Ecosystem.</title>
        <authorList>
            <person name="Takami H."/>
            <person name="Noguchi H."/>
            <person name="Takaki Y."/>
            <person name="Uchiyama I."/>
            <person name="Toyoda A."/>
            <person name="Nishi S."/>
            <person name="Chee G.-J."/>
            <person name="Arai W."/>
            <person name="Nunoura T."/>
            <person name="Itoh T."/>
            <person name="Hattori M."/>
            <person name="Takai K."/>
        </authorList>
    </citation>
    <scope>NUCLEOTIDE SEQUENCE</scope>
</reference>
<evidence type="ECO:0000313" key="2">
    <source>
        <dbReference type="EMBL" id="BAL59175.1"/>
    </source>
</evidence>
<dbReference type="EMBL" id="AP011802">
    <property type="protein sequence ID" value="BAL59175.1"/>
    <property type="molecule type" value="Genomic_DNA"/>
</dbReference>
<reference evidence="2" key="1">
    <citation type="journal article" date="2005" name="Environ. Microbiol.">
        <title>Genetic and functional properties of uncultivated thermophilic crenarchaeotes from a subsurface gold mine as revealed by analysis of genome fragments.</title>
        <authorList>
            <person name="Nunoura T."/>
            <person name="Hirayama H."/>
            <person name="Takami H."/>
            <person name="Oida H."/>
            <person name="Nishi S."/>
            <person name="Shimamura S."/>
            <person name="Suzuki Y."/>
            <person name="Inagaki F."/>
            <person name="Takai K."/>
            <person name="Nealson K.H."/>
            <person name="Horikoshi K."/>
        </authorList>
    </citation>
    <scope>NUCLEOTIDE SEQUENCE</scope>
</reference>
<dbReference type="AlphaFoldDB" id="H5SSN9"/>
<gene>
    <name evidence="2" type="ORF">HGMM_OP3C330</name>
</gene>
<proteinExistence type="predicted"/>
<name>H5SSN9_ACEAU</name>
<sequence>MSVLGDWEINGNLFKGTLEIKIQGADGSFGGFLQMKDEPRDTVSGKIEGPGAGPTRVAFTRTRPGAFTQVYIGAAAYGPPLNPTGAREEILAGTFTHNGEGPYPWFATRIKVP</sequence>
<accession>H5SSN9</accession>
<evidence type="ECO:0000256" key="1">
    <source>
        <dbReference type="SAM" id="MobiDB-lite"/>
    </source>
</evidence>